<feature type="domain" description="CDC48" evidence="6">
    <location>
        <begin position="314"/>
        <end position="380"/>
    </location>
</feature>
<organism evidence="8 9">
    <name type="scientific">Prorocentrum cordatum</name>
    <dbReference type="NCBI Taxonomy" id="2364126"/>
    <lineage>
        <taxon>Eukaryota</taxon>
        <taxon>Sar</taxon>
        <taxon>Alveolata</taxon>
        <taxon>Dinophyceae</taxon>
        <taxon>Prorocentrales</taxon>
        <taxon>Prorocentraceae</taxon>
        <taxon>Prorocentrum</taxon>
    </lineage>
</organism>
<dbReference type="Gene3D" id="2.40.40.20">
    <property type="match status" value="1"/>
</dbReference>
<dbReference type="SUPFAM" id="SSF52540">
    <property type="entry name" value="P-loop containing nucleoside triphosphate hydrolases"/>
    <property type="match status" value="1"/>
</dbReference>
<dbReference type="SUPFAM" id="SSF54585">
    <property type="entry name" value="Cdc48 domain 2-like"/>
    <property type="match status" value="1"/>
</dbReference>
<dbReference type="CDD" id="cd19519">
    <property type="entry name" value="RecA-like_CDC48_r1-like"/>
    <property type="match status" value="1"/>
</dbReference>
<evidence type="ECO:0000259" key="6">
    <source>
        <dbReference type="SMART" id="SM01072"/>
    </source>
</evidence>
<dbReference type="PANTHER" id="PTHR23077">
    <property type="entry name" value="AAA-FAMILY ATPASE"/>
    <property type="match status" value="1"/>
</dbReference>
<dbReference type="Pfam" id="PF02359">
    <property type="entry name" value="CDC48_N"/>
    <property type="match status" value="1"/>
</dbReference>
<dbReference type="InterPro" id="IPR027417">
    <property type="entry name" value="P-loop_NTPase"/>
</dbReference>
<dbReference type="InterPro" id="IPR003959">
    <property type="entry name" value="ATPase_AAA_core"/>
</dbReference>
<comment type="caution">
    <text evidence="8">The sequence shown here is derived from an EMBL/GenBank/DDBJ whole genome shotgun (WGS) entry which is preliminary data.</text>
</comment>
<proteinExistence type="inferred from homology"/>
<evidence type="ECO:0008006" key="10">
    <source>
        <dbReference type="Google" id="ProtNLM"/>
    </source>
</evidence>
<dbReference type="InterPro" id="IPR003338">
    <property type="entry name" value="CDC4_N-term_subdom"/>
</dbReference>
<name>A0ABN9SFC9_9DINO</name>
<gene>
    <name evidence="8" type="ORF">PCOR1329_LOCUS28804</name>
</gene>
<sequence>MQRPDFEGAAQGDAGEQSLGSLEKRVSMAGVRAAKRERLRGGTGGGANLGSDALEGEIRERTQACMAKQPRHPQGKACELVVSNAFFDDPHKRQILRRALGIRPLDVESVKAFAQIDRVLRRRSALSTIADFWANRRIALRSCHFLTIVETAVNLGAEARAPAKSVDRVALQLFVRAAKVLNSRRSVLRHSGAGPALWKTPLAIFALFSLELTSRCRTRALNDDNSVISLSQAKMEELSMFRGDNVLIKGKKRKDTVCIVLADDNLDDNKIRLNKVVRKNLRVRLGDIVSVHACGDVPYGKRIHVLPLDDTIEGITGNLFDTYLKPYYLEAYRPARQGDLFLVRGGFRPVEFKVVGVEPGEFCIVAPDTVIHCEGKPVNREDEEKLDDVGYDDIGGCKKAMAQIREMIELPLRHPTLFKTLGVKPPRGVLLYGPPGSGKTLIARAVANETGAFFFLINGPEIMSKMAGEAEGNLRRAFEEAEKNAPSIIFIDEIDSIAPKRDKTSGEVEKRVVSQMLTLMDGMKGRSQTVVIAATNRPNTIDQALRRFGRFDRELDIGVPDDNGRLEVLRIHTKNMKLAPDVKLEDGTWRRTPTASWAQTWRSFARRRRCSASARKWTSSTWTRRRSTPKSSTPWR</sequence>
<dbReference type="SUPFAM" id="SSF50692">
    <property type="entry name" value="ADC-like"/>
    <property type="match status" value="1"/>
</dbReference>
<dbReference type="Gene3D" id="1.10.8.60">
    <property type="match status" value="1"/>
</dbReference>
<dbReference type="SMART" id="SM01073">
    <property type="entry name" value="CDC48_N"/>
    <property type="match status" value="1"/>
</dbReference>
<accession>A0ABN9SFC9</accession>
<dbReference type="EMBL" id="CAUYUJ010010702">
    <property type="protein sequence ID" value="CAK0830060.1"/>
    <property type="molecule type" value="Genomic_DNA"/>
</dbReference>
<feature type="domain" description="AAA+ ATPase" evidence="5">
    <location>
        <begin position="425"/>
        <end position="561"/>
    </location>
</feature>
<evidence type="ECO:0000259" key="7">
    <source>
        <dbReference type="SMART" id="SM01073"/>
    </source>
</evidence>
<dbReference type="Gene3D" id="3.40.50.300">
    <property type="entry name" value="P-loop containing nucleotide triphosphate hydrolases"/>
    <property type="match status" value="1"/>
</dbReference>
<evidence type="ECO:0000256" key="2">
    <source>
        <dbReference type="ARBA" id="ARBA00022840"/>
    </source>
</evidence>
<evidence type="ECO:0000256" key="3">
    <source>
        <dbReference type="RuleBase" id="RU003651"/>
    </source>
</evidence>
<comment type="similarity">
    <text evidence="3">Belongs to the AAA ATPase family.</text>
</comment>
<evidence type="ECO:0000256" key="1">
    <source>
        <dbReference type="ARBA" id="ARBA00022741"/>
    </source>
</evidence>
<dbReference type="Pfam" id="PF00004">
    <property type="entry name" value="AAA"/>
    <property type="match status" value="1"/>
</dbReference>
<dbReference type="PANTHER" id="PTHR23077:SF171">
    <property type="entry name" value="NUCLEAR VALOSIN-CONTAINING PROTEIN-LIKE"/>
    <property type="match status" value="1"/>
</dbReference>
<dbReference type="InterPro" id="IPR003960">
    <property type="entry name" value="ATPase_AAA_CS"/>
</dbReference>
<evidence type="ECO:0000259" key="5">
    <source>
        <dbReference type="SMART" id="SM00382"/>
    </source>
</evidence>
<keyword evidence="1 3" id="KW-0547">Nucleotide-binding</keyword>
<dbReference type="Pfam" id="PF02933">
    <property type="entry name" value="CDC48_2"/>
    <property type="match status" value="1"/>
</dbReference>
<dbReference type="Proteomes" id="UP001189429">
    <property type="component" value="Unassembled WGS sequence"/>
</dbReference>
<keyword evidence="9" id="KW-1185">Reference proteome</keyword>
<dbReference type="InterPro" id="IPR009010">
    <property type="entry name" value="Asp_de-COase-like_dom_sf"/>
</dbReference>
<dbReference type="PROSITE" id="PS00674">
    <property type="entry name" value="AAA"/>
    <property type="match status" value="1"/>
</dbReference>
<dbReference type="InterPro" id="IPR050168">
    <property type="entry name" value="AAA_ATPase_domain"/>
</dbReference>
<feature type="region of interest" description="Disordered" evidence="4">
    <location>
        <begin position="1"/>
        <end position="23"/>
    </location>
</feature>
<protein>
    <recommendedName>
        <fullName evidence="10">Vesicle-fusing ATPase</fullName>
    </recommendedName>
</protein>
<dbReference type="SMART" id="SM01072">
    <property type="entry name" value="CDC48_2"/>
    <property type="match status" value="1"/>
</dbReference>
<feature type="domain" description="CDC48 N-terminal subdomain" evidence="7">
    <location>
        <begin position="215"/>
        <end position="297"/>
    </location>
</feature>
<dbReference type="InterPro" id="IPR029067">
    <property type="entry name" value="CDC48_domain_2-like_sf"/>
</dbReference>
<evidence type="ECO:0000313" key="9">
    <source>
        <dbReference type="Proteomes" id="UP001189429"/>
    </source>
</evidence>
<dbReference type="InterPro" id="IPR004201">
    <property type="entry name" value="Cdc48_dom2"/>
</dbReference>
<dbReference type="SMART" id="SM00382">
    <property type="entry name" value="AAA"/>
    <property type="match status" value="1"/>
</dbReference>
<reference evidence="8" key="1">
    <citation type="submission" date="2023-10" db="EMBL/GenBank/DDBJ databases">
        <authorList>
            <person name="Chen Y."/>
            <person name="Shah S."/>
            <person name="Dougan E. K."/>
            <person name="Thang M."/>
            <person name="Chan C."/>
        </authorList>
    </citation>
    <scope>NUCLEOTIDE SEQUENCE [LARGE SCALE GENOMIC DNA]</scope>
</reference>
<dbReference type="Gene3D" id="3.10.330.10">
    <property type="match status" value="1"/>
</dbReference>
<evidence type="ECO:0000256" key="4">
    <source>
        <dbReference type="SAM" id="MobiDB-lite"/>
    </source>
</evidence>
<keyword evidence="2 3" id="KW-0067">ATP-binding</keyword>
<dbReference type="InterPro" id="IPR003593">
    <property type="entry name" value="AAA+_ATPase"/>
</dbReference>
<evidence type="ECO:0000313" key="8">
    <source>
        <dbReference type="EMBL" id="CAK0830060.1"/>
    </source>
</evidence>